<comment type="caution">
    <text evidence="3">The sequence shown here is derived from an EMBL/GenBank/DDBJ whole genome shotgun (WGS) entry which is preliminary data.</text>
</comment>
<keyword evidence="4" id="KW-1185">Reference proteome</keyword>
<evidence type="ECO:0000313" key="4">
    <source>
        <dbReference type="Proteomes" id="UP000789524"/>
    </source>
</evidence>
<dbReference type="AlphaFoldDB" id="A0A8J2VU25"/>
<feature type="compositionally biased region" description="Pro residues" evidence="1">
    <location>
        <begin position="32"/>
        <end position="43"/>
    </location>
</feature>
<protein>
    <submittedName>
        <fullName evidence="3">(African queen) hypothetical protein</fullName>
    </submittedName>
</protein>
<feature type="signal peptide" evidence="2">
    <location>
        <begin position="1"/>
        <end position="16"/>
    </location>
</feature>
<evidence type="ECO:0000256" key="1">
    <source>
        <dbReference type="SAM" id="MobiDB-lite"/>
    </source>
</evidence>
<feature type="region of interest" description="Disordered" evidence="1">
    <location>
        <begin position="21"/>
        <end position="83"/>
    </location>
</feature>
<dbReference type="EMBL" id="CAKASE010000068">
    <property type="protein sequence ID" value="CAG9572592.1"/>
    <property type="molecule type" value="Genomic_DNA"/>
</dbReference>
<reference evidence="3" key="1">
    <citation type="submission" date="2021-09" db="EMBL/GenBank/DDBJ databases">
        <authorList>
            <person name="Martin H S."/>
        </authorList>
    </citation>
    <scope>NUCLEOTIDE SEQUENCE</scope>
</reference>
<evidence type="ECO:0000256" key="2">
    <source>
        <dbReference type="SAM" id="SignalP"/>
    </source>
</evidence>
<feature type="compositionally biased region" description="Pro residues" evidence="1">
    <location>
        <begin position="58"/>
        <end position="67"/>
    </location>
</feature>
<sequence>MLFSCVVYGMVLLTAAQNEYLPPSKGYQYPTPSKPFTPKPTPPTIRTTTPRNGYLPPVTQPAPTPPRPTHEVSYFKSPSSVKV</sequence>
<dbReference type="Proteomes" id="UP000789524">
    <property type="component" value="Unassembled WGS sequence"/>
</dbReference>
<proteinExistence type="predicted"/>
<evidence type="ECO:0000313" key="3">
    <source>
        <dbReference type="EMBL" id="CAG9572592.1"/>
    </source>
</evidence>
<accession>A0A8J2VU25</accession>
<name>A0A8J2VU25_9NEOP</name>
<gene>
    <name evidence="3" type="ORF">DCHRY22_LOCUS10118</name>
</gene>
<feature type="chain" id="PRO_5035292652" evidence="2">
    <location>
        <begin position="17"/>
        <end position="83"/>
    </location>
</feature>
<organism evidence="3 4">
    <name type="scientific">Danaus chrysippus</name>
    <name type="common">African queen</name>
    <dbReference type="NCBI Taxonomy" id="151541"/>
    <lineage>
        <taxon>Eukaryota</taxon>
        <taxon>Metazoa</taxon>
        <taxon>Ecdysozoa</taxon>
        <taxon>Arthropoda</taxon>
        <taxon>Hexapoda</taxon>
        <taxon>Insecta</taxon>
        <taxon>Pterygota</taxon>
        <taxon>Neoptera</taxon>
        <taxon>Endopterygota</taxon>
        <taxon>Lepidoptera</taxon>
        <taxon>Glossata</taxon>
        <taxon>Ditrysia</taxon>
        <taxon>Papilionoidea</taxon>
        <taxon>Nymphalidae</taxon>
        <taxon>Danainae</taxon>
        <taxon>Danaini</taxon>
        <taxon>Danaina</taxon>
        <taxon>Danaus</taxon>
        <taxon>Anosia</taxon>
    </lineage>
</organism>
<keyword evidence="2" id="KW-0732">Signal</keyword>